<evidence type="ECO:0000313" key="2">
    <source>
        <dbReference type="Proteomes" id="UP001596972"/>
    </source>
</evidence>
<proteinExistence type="predicted"/>
<dbReference type="EMBL" id="JBHTJA010000003">
    <property type="protein sequence ID" value="MFD0899506.1"/>
    <property type="molecule type" value="Genomic_DNA"/>
</dbReference>
<organism evidence="1 2">
    <name type="scientific">Actinomadura sediminis</name>
    <dbReference type="NCBI Taxonomy" id="1038904"/>
    <lineage>
        <taxon>Bacteria</taxon>
        <taxon>Bacillati</taxon>
        <taxon>Actinomycetota</taxon>
        <taxon>Actinomycetes</taxon>
        <taxon>Streptosporangiales</taxon>
        <taxon>Thermomonosporaceae</taxon>
        <taxon>Actinomadura</taxon>
    </lineage>
</organism>
<gene>
    <name evidence="1" type="ORF">ACFQ11_03820</name>
</gene>
<sequence length="136" mass="14839">MGVSIYYSAYRDAPLGAGDFRALEEAARVQTEGLYASIGARLPEWKGCGVVPSVTEAPGELAEPVQVLAGREPREVVWGASKISHSGCGAEVMEAQLEFHMEVGLPALRAVLPDAEWRVHIDDHDLAWDGERYVFE</sequence>
<name>A0ABW3EKG7_9ACTN</name>
<accession>A0ABW3EKG7</accession>
<protein>
    <submittedName>
        <fullName evidence="1">Uncharacterized protein</fullName>
    </submittedName>
</protein>
<dbReference type="RefSeq" id="WP_378296358.1">
    <property type="nucleotide sequence ID" value="NZ_JBHTJA010000003.1"/>
</dbReference>
<reference evidence="2" key="1">
    <citation type="journal article" date="2019" name="Int. J. Syst. Evol. Microbiol.">
        <title>The Global Catalogue of Microorganisms (GCM) 10K type strain sequencing project: providing services to taxonomists for standard genome sequencing and annotation.</title>
        <authorList>
            <consortium name="The Broad Institute Genomics Platform"/>
            <consortium name="The Broad Institute Genome Sequencing Center for Infectious Disease"/>
            <person name="Wu L."/>
            <person name="Ma J."/>
        </authorList>
    </citation>
    <scope>NUCLEOTIDE SEQUENCE [LARGE SCALE GENOMIC DNA]</scope>
    <source>
        <strain evidence="2">JCM 31202</strain>
    </source>
</reference>
<keyword evidence="2" id="KW-1185">Reference proteome</keyword>
<comment type="caution">
    <text evidence="1">The sequence shown here is derived from an EMBL/GenBank/DDBJ whole genome shotgun (WGS) entry which is preliminary data.</text>
</comment>
<dbReference type="Proteomes" id="UP001596972">
    <property type="component" value="Unassembled WGS sequence"/>
</dbReference>
<evidence type="ECO:0000313" key="1">
    <source>
        <dbReference type="EMBL" id="MFD0899506.1"/>
    </source>
</evidence>